<dbReference type="SUPFAM" id="SSF50475">
    <property type="entry name" value="FMN-binding split barrel"/>
    <property type="match status" value="1"/>
</dbReference>
<evidence type="ECO:0000313" key="6">
    <source>
        <dbReference type="Proteomes" id="UP001211544"/>
    </source>
</evidence>
<dbReference type="InterPro" id="IPR049383">
    <property type="entry name" value="UbiD-like_N"/>
</dbReference>
<dbReference type="KEGG" id="kpie:N5580_19410"/>
<evidence type="ECO:0000259" key="3">
    <source>
        <dbReference type="Pfam" id="PF20695"/>
    </source>
</evidence>
<sequence>MPQKKPATWRLVKPGESHPQGWHVPPVNDLRSAIELLKTLPGHYIETDREVDPNAELAGVYRYIGAGGTVMRPTRIGPAMTFNKIKGFPDARVLVGLMASRERVSALLGAPVRELGIQMAEARKNVTPPVMVDKAQAPCQEVVYRADDAGFDLRKILPAPTNTSEDAGPFFCLGLVLGSDPDDRDNADVTIHRLCVQSKDELSIFFAPGRHIDAFRQKAEAAGKPLPVSINMGLDPAVYIGAEFEAPTTPFGFNELCVAGGLRGKPVELVECLSVNQRAIARAEVVIEGEILPGVRVKEDQNSHTGKAMPEFPGYTGEANPTLPVIKVKAITTRRNPILQTLVGPGEEHVSLAGIPTEASIHIECEDALPGLVKNVYAHSAGGGKFLAVLQVQKRDAGDDGMTRQAALIALAVYRELKNVILVDEDVDLFDTDDVLWAMQTRYVGDLDTLFVPGVAGHVLDPSQQPFYDPRLTAKGTTSKTIFDCTVPYHLKEHFIRAQFKEVDPSLWAPELFGKPKE</sequence>
<evidence type="ECO:0000256" key="1">
    <source>
        <dbReference type="ARBA" id="ARBA00022793"/>
    </source>
</evidence>
<keyword evidence="6" id="KW-1185">Reference proteome</keyword>
<dbReference type="InterPro" id="IPR048304">
    <property type="entry name" value="UbiD_Rift_dom"/>
</dbReference>
<accession>A0AAJ5UCB7</accession>
<dbReference type="SUPFAM" id="SSF143968">
    <property type="entry name" value="UbiD C-terminal domain-like"/>
    <property type="match status" value="1"/>
</dbReference>
<gene>
    <name evidence="5" type="ORF">N5580_19410</name>
</gene>
<dbReference type="Proteomes" id="UP001211544">
    <property type="component" value="Plasmid pGABEKP28_1"/>
</dbReference>
<evidence type="ECO:0000259" key="4">
    <source>
        <dbReference type="Pfam" id="PF20696"/>
    </source>
</evidence>
<proteinExistence type="predicted"/>
<dbReference type="PANTHER" id="PTHR30108">
    <property type="entry name" value="3-OCTAPRENYL-4-HYDROXYBENZOATE CARBOXY-LYASE-RELATED"/>
    <property type="match status" value="1"/>
</dbReference>
<geneLocation type="plasmid" evidence="5 6">
    <name>pGABEKP28_1</name>
</geneLocation>
<dbReference type="AlphaFoldDB" id="A0AAJ5UCB7"/>
<protein>
    <submittedName>
        <fullName evidence="5">UbiD family decarboxylase</fullName>
    </submittedName>
</protein>
<feature type="domain" description="3-octaprenyl-4-hydroxybenzoate carboxy-lyase-like C-terminal" evidence="4">
    <location>
        <begin position="352"/>
        <end position="485"/>
    </location>
</feature>
<keyword evidence="1" id="KW-0456">Lyase</keyword>
<dbReference type="GO" id="GO:0005829">
    <property type="term" value="C:cytosol"/>
    <property type="evidence" value="ECO:0007669"/>
    <property type="project" value="TreeGrafter"/>
</dbReference>
<keyword evidence="5" id="KW-0614">Plasmid</keyword>
<organism evidence="5 6">
    <name type="scientific">Pantoea piersonii</name>
    <dbReference type="NCBI Taxonomy" id="2364647"/>
    <lineage>
        <taxon>Bacteria</taxon>
        <taxon>Pseudomonadati</taxon>
        <taxon>Pseudomonadota</taxon>
        <taxon>Gammaproteobacteria</taxon>
        <taxon>Enterobacterales</taxon>
        <taxon>Erwiniaceae</taxon>
        <taxon>Pantoea</taxon>
    </lineage>
</organism>
<keyword evidence="1" id="KW-0210">Decarboxylase</keyword>
<dbReference type="GO" id="GO:0006744">
    <property type="term" value="P:ubiquinone biosynthetic process"/>
    <property type="evidence" value="ECO:0007669"/>
    <property type="project" value="TreeGrafter"/>
</dbReference>
<dbReference type="InterPro" id="IPR049381">
    <property type="entry name" value="UbiD-like_C"/>
</dbReference>
<name>A0AAJ5UCB7_9GAMM</name>
<dbReference type="InterPro" id="IPR002830">
    <property type="entry name" value="UbiD"/>
</dbReference>
<dbReference type="Pfam" id="PF20695">
    <property type="entry name" value="UbiD_N"/>
    <property type="match status" value="1"/>
</dbReference>
<reference evidence="5 6" key="1">
    <citation type="journal article" date="2022" name="J Glob Antimicrob Resist">
        <title>First complete genome of a multidrug resistant strain of the novel human pathogen Kalamiella piersonii (GABEKP28) identified in human saliva.</title>
        <authorList>
            <person name="McDonagh F."/>
            <person name="Singh N.K."/>
            <person name="Venkateswaran K."/>
            <person name="Lonappan A.M."/>
            <person name="Hallahan B."/>
            <person name="Tuohy A."/>
            <person name="Burke L."/>
            <person name="Kovarova A."/>
            <person name="Miliotis G."/>
        </authorList>
    </citation>
    <scope>NUCLEOTIDE SEQUENCE [LARGE SCALE GENOMIC DNA]</scope>
    <source>
        <strain evidence="5 6">GABEKP28</strain>
    </source>
</reference>
<dbReference type="Pfam" id="PF01977">
    <property type="entry name" value="UbiD"/>
    <property type="match status" value="1"/>
</dbReference>
<evidence type="ECO:0000313" key="5">
    <source>
        <dbReference type="EMBL" id="WBG93245.1"/>
    </source>
</evidence>
<dbReference type="RefSeq" id="WP_269950605.1">
    <property type="nucleotide sequence ID" value="NZ_CP104759.1"/>
</dbReference>
<dbReference type="GO" id="GO:0008694">
    <property type="term" value="F:4-hydroxy-3-polyprenylbenzoate decarboxylase activity"/>
    <property type="evidence" value="ECO:0007669"/>
    <property type="project" value="TreeGrafter"/>
</dbReference>
<dbReference type="Pfam" id="PF20696">
    <property type="entry name" value="UbiD_C"/>
    <property type="match status" value="1"/>
</dbReference>
<dbReference type="PANTHER" id="PTHR30108:SF17">
    <property type="entry name" value="FERULIC ACID DECARBOXYLASE 1"/>
    <property type="match status" value="1"/>
</dbReference>
<evidence type="ECO:0000259" key="2">
    <source>
        <dbReference type="Pfam" id="PF01977"/>
    </source>
</evidence>
<dbReference type="EMBL" id="CP104759">
    <property type="protein sequence ID" value="WBG93245.1"/>
    <property type="molecule type" value="Genomic_DNA"/>
</dbReference>
<feature type="domain" description="3-octaprenyl-4-hydroxybenzoate carboxy-lyase-like N-terminal" evidence="3">
    <location>
        <begin position="42"/>
        <end position="121"/>
    </location>
</feature>
<dbReference type="Gene3D" id="3.40.1670.10">
    <property type="entry name" value="UbiD C-terminal domain-like"/>
    <property type="match status" value="1"/>
</dbReference>
<feature type="domain" description="3-octaprenyl-4-hydroxybenzoate carboxy-lyase-like Rift-related" evidence="2">
    <location>
        <begin position="132"/>
        <end position="344"/>
    </location>
</feature>